<reference evidence="1" key="1">
    <citation type="submission" date="2017-02" db="EMBL/GenBank/DDBJ databases">
        <authorList>
            <person name="Peterson S.W."/>
        </authorList>
    </citation>
    <scope>NUCLEOTIDE SEQUENCE</scope>
</reference>
<evidence type="ECO:0000313" key="1">
    <source>
        <dbReference type="EMBL" id="SJX74199.1"/>
    </source>
</evidence>
<dbReference type="Pfam" id="PF13151">
    <property type="entry name" value="DUF3990"/>
    <property type="match status" value="1"/>
</dbReference>
<evidence type="ECO:0008006" key="2">
    <source>
        <dbReference type="Google" id="ProtNLM"/>
    </source>
</evidence>
<dbReference type="EMBL" id="LT796702">
    <property type="protein sequence ID" value="SJX74199.1"/>
    <property type="molecule type" value="Genomic_DNA"/>
</dbReference>
<dbReference type="AlphaFoldDB" id="A0A2I2K934"/>
<accession>A0A2I2K934</accession>
<proteinExistence type="predicted"/>
<dbReference type="InterPro" id="IPR025051">
    <property type="entry name" value="DUF3990"/>
</dbReference>
<organism evidence="1">
    <name type="scientific">feces metagenome</name>
    <dbReference type="NCBI Taxonomy" id="1861841"/>
    <lineage>
        <taxon>unclassified sequences</taxon>
        <taxon>metagenomes</taxon>
        <taxon>organismal metagenomes</taxon>
    </lineage>
</organism>
<sequence>MKVYHTSSVIVESPDTMHSRSFLDFGSGFYVTTLEKQAIDYAQRFIIRGHNAYINIYEMCDDLCDLKVLSFDSYNEEWLDFVSECRAGRIQGDWDIIRGGIANDKVFRTLDLYFSGDIGKEDALLACIRPISLVSVDEIKSTFGLSRIKRS</sequence>
<protein>
    <recommendedName>
        <fullName evidence="2">DUF3990 domain-containing protein</fullName>
    </recommendedName>
</protein>
<reference evidence="1" key="2">
    <citation type="submission" date="2017-12" db="EMBL/GenBank/DDBJ databases">
        <title>Two new gene clusters involved in the degradation of lignocelluloses from the fecal microbiota of Tunisian dromedary.</title>
        <authorList>
            <person name="Rihab A."/>
            <person name="Elisabeth L."/>
            <person name="Gabrielle P.-V."/>
            <person name="Sahar T."/>
            <person name="Monia M."/>
            <person name="Fatma E."/>
            <person name="Samir B."/>
        </authorList>
    </citation>
    <scope>NUCLEOTIDE SEQUENCE</scope>
</reference>
<name>A0A2I2K934_9ZZZZ</name>